<proteinExistence type="predicted"/>
<dbReference type="OrthoDB" id="5332602at2759"/>
<reference evidence="2" key="1">
    <citation type="journal article" date="2020" name="Stud. Mycol.">
        <title>101 Dothideomycetes genomes: a test case for predicting lifestyles and emergence of pathogens.</title>
        <authorList>
            <person name="Haridas S."/>
            <person name="Albert R."/>
            <person name="Binder M."/>
            <person name="Bloem J."/>
            <person name="Labutti K."/>
            <person name="Salamov A."/>
            <person name="Andreopoulos B."/>
            <person name="Baker S."/>
            <person name="Barry K."/>
            <person name="Bills G."/>
            <person name="Bluhm B."/>
            <person name="Cannon C."/>
            <person name="Castanera R."/>
            <person name="Culley D."/>
            <person name="Daum C."/>
            <person name="Ezra D."/>
            <person name="Gonzalez J."/>
            <person name="Henrissat B."/>
            <person name="Kuo A."/>
            <person name="Liang C."/>
            <person name="Lipzen A."/>
            <person name="Lutzoni F."/>
            <person name="Magnuson J."/>
            <person name="Mondo S."/>
            <person name="Nolan M."/>
            <person name="Ohm R."/>
            <person name="Pangilinan J."/>
            <person name="Park H.-J."/>
            <person name="Ramirez L."/>
            <person name="Alfaro M."/>
            <person name="Sun H."/>
            <person name="Tritt A."/>
            <person name="Yoshinaga Y."/>
            <person name="Zwiers L.-H."/>
            <person name="Turgeon B."/>
            <person name="Goodwin S."/>
            <person name="Spatafora J."/>
            <person name="Crous P."/>
            <person name="Grigoriev I."/>
        </authorList>
    </citation>
    <scope>NUCLEOTIDE SEQUENCE</scope>
    <source>
        <strain evidence="2">ATCC 74209</strain>
    </source>
</reference>
<evidence type="ECO:0000313" key="2">
    <source>
        <dbReference type="EMBL" id="KAF2202341.1"/>
    </source>
</evidence>
<feature type="transmembrane region" description="Helical" evidence="1">
    <location>
        <begin position="52"/>
        <end position="74"/>
    </location>
</feature>
<dbReference type="Proteomes" id="UP000799536">
    <property type="component" value="Unassembled WGS sequence"/>
</dbReference>
<accession>A0A9P4MTB1</accession>
<feature type="transmembrane region" description="Helical" evidence="1">
    <location>
        <begin position="21"/>
        <end position="40"/>
    </location>
</feature>
<keyword evidence="1" id="KW-0812">Transmembrane</keyword>
<feature type="transmembrane region" description="Helical" evidence="1">
    <location>
        <begin position="318"/>
        <end position="339"/>
    </location>
</feature>
<keyword evidence="1" id="KW-1133">Transmembrane helix</keyword>
<feature type="transmembrane region" description="Helical" evidence="1">
    <location>
        <begin position="277"/>
        <end position="297"/>
    </location>
</feature>
<feature type="transmembrane region" description="Helical" evidence="1">
    <location>
        <begin position="359"/>
        <end position="388"/>
    </location>
</feature>
<feature type="transmembrane region" description="Helical" evidence="1">
    <location>
        <begin position="196"/>
        <end position="218"/>
    </location>
</feature>
<gene>
    <name evidence="2" type="ORF">GQ43DRAFT_314628</name>
</gene>
<name>A0A9P4MTB1_9PLEO</name>
<keyword evidence="3" id="KW-1185">Reference proteome</keyword>
<comment type="caution">
    <text evidence="2">The sequence shown here is derived from an EMBL/GenBank/DDBJ whole genome shotgun (WGS) entry which is preliminary data.</text>
</comment>
<evidence type="ECO:0000256" key="1">
    <source>
        <dbReference type="SAM" id="Phobius"/>
    </source>
</evidence>
<dbReference type="AlphaFoldDB" id="A0A9P4MTB1"/>
<feature type="transmembrane region" description="Helical" evidence="1">
    <location>
        <begin position="173"/>
        <end position="190"/>
    </location>
</feature>
<protein>
    <submittedName>
        <fullName evidence="2">Uncharacterized protein</fullName>
    </submittedName>
</protein>
<dbReference type="EMBL" id="ML993940">
    <property type="protein sequence ID" value="KAF2202341.1"/>
    <property type="molecule type" value="Genomic_DNA"/>
</dbReference>
<evidence type="ECO:0000313" key="3">
    <source>
        <dbReference type="Proteomes" id="UP000799536"/>
    </source>
</evidence>
<sequence>MDSNNATNITSSLESDLNPNSRASVFSTILALVLCLLTQPKGSLLFPGRSGWFWRLSPISALLEAFIIIFYLLFLRRRPSNGKDDGAGMVMLSDGKEKEGLERSGSSGRRGIPKALAEAFERIASISERLGLRHGWRQCAAVLLLLRGAHRPHDHLSMDDIRIRLTHNPPRRTHLWTTFSMIFLILKLVSVKGSPWFTAFGIFYVISWLSVEAIVFLVHWRQFSPKELVEIGQEYSTHPLHTTLIWTHTWSLSTGLLSLSTCAIFSYSQILSKPQQAIYLGHFVFLLLSGLDFGRAMQPYWRLTKSNTPTPIPQHRKVLIRNTLTFLFVAVLCVLVLIFPPYSGLGENTLSQEHSLLHHVFYIFLAICSSFMAMFIYCIGGILTLLSLPLTLQLTVNEKGGHAVEMRGMLSMWNVVIFAVGLGLYLWYYEEDGTGKPRWLEWVGM</sequence>
<feature type="transmembrane region" description="Helical" evidence="1">
    <location>
        <begin position="250"/>
        <end position="271"/>
    </location>
</feature>
<feature type="transmembrane region" description="Helical" evidence="1">
    <location>
        <begin position="409"/>
        <end position="429"/>
    </location>
</feature>
<keyword evidence="1" id="KW-0472">Membrane</keyword>
<organism evidence="2 3">
    <name type="scientific">Delitschia confertaspora ATCC 74209</name>
    <dbReference type="NCBI Taxonomy" id="1513339"/>
    <lineage>
        <taxon>Eukaryota</taxon>
        <taxon>Fungi</taxon>
        <taxon>Dikarya</taxon>
        <taxon>Ascomycota</taxon>
        <taxon>Pezizomycotina</taxon>
        <taxon>Dothideomycetes</taxon>
        <taxon>Pleosporomycetidae</taxon>
        <taxon>Pleosporales</taxon>
        <taxon>Delitschiaceae</taxon>
        <taxon>Delitschia</taxon>
    </lineage>
</organism>